<dbReference type="Proteomes" id="UP001501565">
    <property type="component" value="Unassembled WGS sequence"/>
</dbReference>
<dbReference type="Pfam" id="PF17805">
    <property type="entry name" value="AsnC_trans_reg2"/>
    <property type="match status" value="1"/>
</dbReference>
<evidence type="ECO:0000259" key="8">
    <source>
        <dbReference type="Pfam" id="PF17805"/>
    </source>
</evidence>
<dbReference type="InterPro" id="IPR040523">
    <property type="entry name" value="AsnC_trans_reg2"/>
</dbReference>
<comment type="pathway">
    <text evidence="2">Porphyrin-containing compound metabolism.</text>
</comment>
<reference evidence="11" key="1">
    <citation type="journal article" date="2019" name="Int. J. Syst. Evol. Microbiol.">
        <title>The Global Catalogue of Microorganisms (GCM) 10K type strain sequencing project: providing services to taxonomists for standard genome sequencing and annotation.</title>
        <authorList>
            <consortium name="The Broad Institute Genomics Platform"/>
            <consortium name="The Broad Institute Genome Sequencing Center for Infectious Disease"/>
            <person name="Wu L."/>
            <person name="Ma J."/>
        </authorList>
    </citation>
    <scope>NUCLEOTIDE SEQUENCE [LARGE SCALE GENOMIC DNA]</scope>
    <source>
        <strain evidence="11">JCM 17551</strain>
    </source>
</reference>
<dbReference type="InterPro" id="IPR053953">
    <property type="entry name" value="NirdL-like_HTH"/>
</dbReference>
<organism evidence="10 11">
    <name type="scientific">Litoribacillus peritrichatus</name>
    <dbReference type="NCBI Taxonomy" id="718191"/>
    <lineage>
        <taxon>Bacteria</taxon>
        <taxon>Pseudomonadati</taxon>
        <taxon>Pseudomonadota</taxon>
        <taxon>Gammaproteobacteria</taxon>
        <taxon>Oceanospirillales</taxon>
        <taxon>Oceanospirillaceae</taxon>
        <taxon>Litoribacillus</taxon>
    </lineage>
</organism>
<comment type="catalytic activity">
    <reaction evidence="7">
        <text>siroheme + 2 H(+) = 12,18-didecarboxysiroheme + 2 CO2</text>
        <dbReference type="Rhea" id="RHEA:19093"/>
        <dbReference type="ChEBI" id="CHEBI:15378"/>
        <dbReference type="ChEBI" id="CHEBI:16526"/>
        <dbReference type="ChEBI" id="CHEBI:60052"/>
        <dbReference type="ChEBI" id="CHEBI:140497"/>
        <dbReference type="EC" id="4.1.1.111"/>
    </reaction>
</comment>
<keyword evidence="11" id="KW-1185">Reference proteome</keyword>
<dbReference type="PANTHER" id="PTHR43413:SF1">
    <property type="entry name" value="SIROHEME DECARBOXYLASE NIRL SUBUNIT"/>
    <property type="match status" value="1"/>
</dbReference>
<evidence type="ECO:0000256" key="4">
    <source>
        <dbReference type="ARBA" id="ARBA00023465"/>
    </source>
</evidence>
<evidence type="ECO:0000313" key="10">
    <source>
        <dbReference type="EMBL" id="GAA3915625.1"/>
    </source>
</evidence>
<evidence type="ECO:0000256" key="5">
    <source>
        <dbReference type="ARBA" id="ARBA00023471"/>
    </source>
</evidence>
<dbReference type="Gene3D" id="3.30.70.3460">
    <property type="match status" value="1"/>
</dbReference>
<evidence type="ECO:0000256" key="7">
    <source>
        <dbReference type="ARBA" id="ARBA00048470"/>
    </source>
</evidence>
<dbReference type="RefSeq" id="WP_344795690.1">
    <property type="nucleotide sequence ID" value="NZ_BAABBN010000004.1"/>
</dbReference>
<evidence type="ECO:0000256" key="3">
    <source>
        <dbReference type="ARBA" id="ARBA00023457"/>
    </source>
</evidence>
<protein>
    <recommendedName>
        <fullName evidence="5">siroheme decarboxylase</fullName>
        <ecNumber evidence="5">4.1.1.111</ecNumber>
    </recommendedName>
</protein>
<sequence>MNTNVTMTMTMSSLDQQLINEYQKGLPVTSRPYLDMAKRLNVTEKEVIESLDRLSKAGVLSRVGPVFNHKKAGASVLAAMAVPEDQMQAIAEVVNAFDGVNHNYAREHEFNLWFVVTAPDHAQLDITISEIEQESGYPVMSLPMVKSYYIDLGFKINWDN</sequence>
<comment type="similarity">
    <text evidence="3">Belongs to the Ahb/Nir family.</text>
</comment>
<evidence type="ECO:0000259" key="9">
    <source>
        <dbReference type="Pfam" id="PF22451"/>
    </source>
</evidence>
<dbReference type="Gene3D" id="1.10.10.10">
    <property type="entry name" value="Winged helix-like DNA-binding domain superfamily/Winged helix DNA-binding domain"/>
    <property type="match status" value="1"/>
</dbReference>
<comment type="subunit">
    <text evidence="4">Probably forms a complex composed of NirD, NirL, NirG and NirH. All proteins are required for the total conversion of siroheme to didecarboxysiroheme.</text>
</comment>
<evidence type="ECO:0000313" key="11">
    <source>
        <dbReference type="Proteomes" id="UP001501565"/>
    </source>
</evidence>
<comment type="caution">
    <text evidence="10">The sequence shown here is derived from an EMBL/GenBank/DDBJ whole genome shotgun (WGS) entry which is preliminary data.</text>
</comment>
<dbReference type="EC" id="4.1.1.111" evidence="5"/>
<comment type="function">
    <text evidence="6">Involved in heme d1 biosynthesis. Catalyzes the decarboxylation of siroheme into didecarboxysiroheme.</text>
</comment>
<evidence type="ECO:0000256" key="2">
    <source>
        <dbReference type="ARBA" id="ARBA00023444"/>
    </source>
</evidence>
<feature type="domain" description="Siroheme decarboxylase NirL-like HTH" evidence="9">
    <location>
        <begin position="15"/>
        <end position="60"/>
    </location>
</feature>
<gene>
    <name evidence="10" type="ORF">GCM10022277_07840</name>
</gene>
<dbReference type="Pfam" id="PF22451">
    <property type="entry name" value="NirdL-like_HTH"/>
    <property type="match status" value="1"/>
</dbReference>
<evidence type="ECO:0000256" key="6">
    <source>
        <dbReference type="ARBA" id="ARBA00045291"/>
    </source>
</evidence>
<dbReference type="PANTHER" id="PTHR43413">
    <property type="entry name" value="TRANSCRIPTIONAL REGULATOR, ASNC FAMILY"/>
    <property type="match status" value="1"/>
</dbReference>
<proteinExistence type="inferred from homology"/>
<dbReference type="InterPro" id="IPR050684">
    <property type="entry name" value="HTH-Siroheme_Decarb"/>
</dbReference>
<dbReference type="EMBL" id="BAABBN010000004">
    <property type="protein sequence ID" value="GAA3915625.1"/>
    <property type="molecule type" value="Genomic_DNA"/>
</dbReference>
<evidence type="ECO:0000256" key="1">
    <source>
        <dbReference type="ARBA" id="ARBA00023239"/>
    </source>
</evidence>
<name>A0ABP7M6Q1_9GAMM</name>
<keyword evidence="1" id="KW-0456">Lyase</keyword>
<dbReference type="InterPro" id="IPR036388">
    <property type="entry name" value="WH-like_DNA-bd_sf"/>
</dbReference>
<feature type="domain" description="Siroheme decarboxylase AsnC-like ligand binding" evidence="8">
    <location>
        <begin position="74"/>
        <end position="147"/>
    </location>
</feature>
<accession>A0ABP7M6Q1</accession>